<proteinExistence type="predicted"/>
<reference evidence="1 3" key="1">
    <citation type="journal article" date="2023" name="Microb. Genom.">
        <title>Mesoterricola silvestris gen. nov., sp. nov., Mesoterricola sediminis sp. nov., Geothrix oryzae sp. nov., Geothrix edaphica sp. nov., Geothrix rubra sp. nov., and Geothrix limicola sp. nov., six novel members of Acidobacteriota isolated from soils.</title>
        <authorList>
            <person name="Weisberg A.J."/>
            <person name="Pearce E."/>
            <person name="Kramer C.G."/>
            <person name="Chang J.H."/>
            <person name="Clarke C.R."/>
        </authorList>
    </citation>
    <scope>NUCLEOTIDE SEQUENCE</scope>
    <source>
        <strain evidence="2 3">NB05-1H</strain>
        <strain evidence="1">NRRL_B-16521</strain>
    </source>
</reference>
<dbReference type="EMBL" id="JARAWC010000034">
    <property type="protein sequence ID" value="MDX2964803.1"/>
    <property type="molecule type" value="Genomic_DNA"/>
</dbReference>
<dbReference type="InterPro" id="IPR036388">
    <property type="entry name" value="WH-like_DNA-bd_sf"/>
</dbReference>
<dbReference type="AlphaFoldDB" id="A0AAP6EJC2"/>
<dbReference type="RefSeq" id="WP_010357089.1">
    <property type="nucleotide sequence ID" value="NZ_BCMK01000012.1"/>
</dbReference>
<evidence type="ECO:0000313" key="1">
    <source>
        <dbReference type="EMBL" id="MDX2964803.1"/>
    </source>
</evidence>
<comment type="caution">
    <text evidence="1">The sequence shown here is derived from an EMBL/GenBank/DDBJ whole genome shotgun (WGS) entry which is preliminary data.</text>
</comment>
<evidence type="ECO:0000313" key="2">
    <source>
        <dbReference type="EMBL" id="MDX3023304.1"/>
    </source>
</evidence>
<accession>A0AAP6EJC2</accession>
<protein>
    <submittedName>
        <fullName evidence="1">Winged helix-turn-helix domain-containing protein</fullName>
    </submittedName>
</protein>
<gene>
    <name evidence="1" type="ORF">PV399_34530</name>
    <name evidence="2" type="ORF">PV666_36310</name>
</gene>
<dbReference type="GeneID" id="69813015"/>
<organism evidence="1 4">
    <name type="scientific">Streptomyces acidiscabies</name>
    <dbReference type="NCBI Taxonomy" id="42234"/>
    <lineage>
        <taxon>Bacteria</taxon>
        <taxon>Bacillati</taxon>
        <taxon>Actinomycetota</taxon>
        <taxon>Actinomycetes</taxon>
        <taxon>Kitasatosporales</taxon>
        <taxon>Streptomycetaceae</taxon>
        <taxon>Streptomyces</taxon>
    </lineage>
</organism>
<evidence type="ECO:0000313" key="3">
    <source>
        <dbReference type="Proteomes" id="UP001272987"/>
    </source>
</evidence>
<dbReference type="InterPro" id="IPR011991">
    <property type="entry name" value="ArsR-like_HTH"/>
</dbReference>
<dbReference type="CDD" id="cd00090">
    <property type="entry name" value="HTH_ARSR"/>
    <property type="match status" value="1"/>
</dbReference>
<dbReference type="SUPFAM" id="SSF46785">
    <property type="entry name" value="Winged helix' DNA-binding domain"/>
    <property type="match status" value="1"/>
</dbReference>
<dbReference type="EMBL" id="JARAWP010000026">
    <property type="protein sequence ID" value="MDX3023304.1"/>
    <property type="molecule type" value="Genomic_DNA"/>
</dbReference>
<dbReference type="InterPro" id="IPR036390">
    <property type="entry name" value="WH_DNA-bd_sf"/>
</dbReference>
<dbReference type="Gene3D" id="1.10.10.10">
    <property type="entry name" value="Winged helix-like DNA-binding domain superfamily/Winged helix DNA-binding domain"/>
    <property type="match status" value="1"/>
</dbReference>
<evidence type="ECO:0000313" key="4">
    <source>
        <dbReference type="Proteomes" id="UP001282288"/>
    </source>
</evidence>
<name>A0AAP6EJC2_9ACTN</name>
<keyword evidence="3" id="KW-1185">Reference proteome</keyword>
<dbReference type="Proteomes" id="UP001272987">
    <property type="component" value="Unassembled WGS sequence"/>
</dbReference>
<dbReference type="Proteomes" id="UP001282288">
    <property type="component" value="Unassembled WGS sequence"/>
</dbReference>
<sequence length="338" mass="36821">MHSHTELRLGPLAEVRISLAAHQSATLLSLVADVFGARSHGVSRKWREIVRGAVPEAGAAVLRPLFAPGYSIIPDCVTPTACMPEGDAAAQFAQLTDLSPGTLLDELEAEFGGEVPPQWRPVVDRPQQWIHGYAEVLRRVWQEFEPVWRGAEAYLRRETERVGAAVLQDCSEAVLQDLSPRFQLVGESLRLPDPQADTYALDGRRLVLVPILSGPGASMFALDRPDLVWIGYPLPGVGRLWESSAVAPSPAKDPLALVVGPLRATILRTAAHPLTMGCLAKLLDCSPANATHHCRQLIDAGLLERYRQGRNVWIGRTERGDAVVELLSQSGTVPDSPW</sequence>